<comment type="similarity">
    <text evidence="2 10">Belongs to the ADP/ATP translocase tlc family.</text>
</comment>
<evidence type="ECO:0000313" key="11">
    <source>
        <dbReference type="EMBL" id="GAO98908.1"/>
    </source>
</evidence>
<evidence type="ECO:0000256" key="7">
    <source>
        <dbReference type="ARBA" id="ARBA00022989"/>
    </source>
</evidence>
<feature type="transmembrane region" description="Helical" evidence="10">
    <location>
        <begin position="98"/>
        <end position="118"/>
    </location>
</feature>
<dbReference type="Pfam" id="PF03219">
    <property type="entry name" value="TLC"/>
    <property type="match status" value="1"/>
</dbReference>
<accession>A0A0K8MFA8</accession>
<feature type="transmembrane region" description="Helical" evidence="10">
    <location>
        <begin position="392"/>
        <end position="411"/>
    </location>
</feature>
<protein>
    <recommendedName>
        <fullName evidence="10">ADP,ATP carrier protein</fullName>
    </recommendedName>
</protein>
<dbReference type="PANTHER" id="PTHR31187">
    <property type="match status" value="1"/>
</dbReference>
<keyword evidence="12" id="KW-1185">Reference proteome</keyword>
<feature type="transmembrane region" description="Helical" evidence="10">
    <location>
        <begin position="462"/>
        <end position="492"/>
    </location>
</feature>
<dbReference type="GO" id="GO:0005471">
    <property type="term" value="F:ATP:ADP antiporter activity"/>
    <property type="evidence" value="ECO:0007669"/>
    <property type="project" value="InterPro"/>
</dbReference>
<feature type="transmembrane region" description="Helical" evidence="10">
    <location>
        <begin position="360"/>
        <end position="380"/>
    </location>
</feature>
<keyword evidence="5 10" id="KW-0547">Nucleotide-binding</keyword>
<proteinExistence type="inferred from homology"/>
<keyword evidence="3 10" id="KW-0813">Transport</keyword>
<feature type="transmembrane region" description="Helical" evidence="10">
    <location>
        <begin position="228"/>
        <end position="249"/>
    </location>
</feature>
<evidence type="ECO:0000256" key="5">
    <source>
        <dbReference type="ARBA" id="ARBA00022741"/>
    </source>
</evidence>
<dbReference type="Proteomes" id="UP000036771">
    <property type="component" value="Unassembled WGS sequence"/>
</dbReference>
<evidence type="ECO:0000256" key="2">
    <source>
        <dbReference type="ARBA" id="ARBA00007127"/>
    </source>
</evidence>
<keyword evidence="6 10" id="KW-0067">ATP-binding</keyword>
<sequence length="516" mass="57195">MSKTPAEPVASEFTGLRGILWPIHNFELKKFLPMGLMMLCILFNYTVLRDTKDALVVLAPAGGAETISFLKLYGVTPSAILFMVIFVKMANALTRENLFYTIIIPFLVFFACFAWIIYPNRYALHMGLETIQSLQVAYPNFHYVFPVIGNWSFSIFYILSELWGSVVLSMLFWQFANHITRVTEAKRFYGLFGFIGNFGLALSGSLIYVCSNYASTLGENIDTWGLNLKIQMSMVVISGILTMLLYYWLHRVILTDPRFFTEGEGGGKSKKDKPKLSLSESMKYLMQSRYLGLIAIIVLAYGITINMVEGVWKGQIKIRFPKENDYLAFMGQFSFMTGCVTIVMMLVGNNILRRLSWKTAASITPVMVLVTSLIFFGFIMYSNEIGDPFSPFFGTTVVMAAIMIGQFQNVLSKATKYSLFDSTKQMAYIPLDPELKVKGQAAVEVIGGRAGKSGGAFVQSTLLASIGGGVTLASLVPILGPLVVVATIAWLVSVSGLSKKFEELTKGKPADTKKSA</sequence>
<comment type="subcellular location">
    <subcellularLocation>
        <location evidence="1">Cell membrane</location>
        <topology evidence="1">Multi-pass membrane protein</topology>
    </subcellularLocation>
    <subcellularLocation>
        <location evidence="10">Membrane</location>
        <topology evidence="10">Multi-pass membrane protein</topology>
    </subcellularLocation>
</comment>
<evidence type="ECO:0000256" key="4">
    <source>
        <dbReference type="ARBA" id="ARBA00022692"/>
    </source>
</evidence>
<feature type="transmembrane region" description="Helical" evidence="10">
    <location>
        <begin position="155"/>
        <end position="176"/>
    </location>
</feature>
<dbReference type="InterPro" id="IPR004667">
    <property type="entry name" value="ADP_ATP_car_bac_type"/>
</dbReference>
<comment type="function">
    <text evidence="9">Provides the rickettsial cell with host ATP in exchange for rickettsial ADP. This is an obligate exchange system. This energy acquiring activity is an important component of rickettsial parasitism.</text>
</comment>
<dbReference type="AlphaFoldDB" id="A0A0K8MFA8"/>
<keyword evidence="7 10" id="KW-1133">Transmembrane helix</keyword>
<feature type="transmembrane region" description="Helical" evidence="10">
    <location>
        <begin position="328"/>
        <end position="348"/>
    </location>
</feature>
<dbReference type="PANTHER" id="PTHR31187:SF1">
    <property type="entry name" value="ADP,ATP CARRIER PROTEIN 1"/>
    <property type="match status" value="1"/>
</dbReference>
<dbReference type="GO" id="GO:0005524">
    <property type="term" value="F:ATP binding"/>
    <property type="evidence" value="ECO:0007669"/>
    <property type="project" value="UniProtKB-KW"/>
</dbReference>
<dbReference type="EMBL" id="BBVC01000101">
    <property type="protein sequence ID" value="GAO98908.1"/>
    <property type="molecule type" value="Genomic_DNA"/>
</dbReference>
<dbReference type="GO" id="GO:0005886">
    <property type="term" value="C:plasma membrane"/>
    <property type="evidence" value="ECO:0007669"/>
    <property type="project" value="UniProtKB-SubCell"/>
</dbReference>
<feature type="transmembrane region" description="Helical" evidence="10">
    <location>
        <begin position="290"/>
        <end position="308"/>
    </location>
</feature>
<evidence type="ECO:0000256" key="8">
    <source>
        <dbReference type="ARBA" id="ARBA00023136"/>
    </source>
</evidence>
<evidence type="ECO:0000256" key="9">
    <source>
        <dbReference type="ARBA" id="ARBA00024792"/>
    </source>
</evidence>
<reference evidence="11 12" key="1">
    <citation type="submission" date="2015-03" db="EMBL/GenBank/DDBJ databases">
        <title>Caedibacter varicaedens, whole genome shotgun sequence.</title>
        <authorList>
            <person name="Suzuki H."/>
            <person name="Dapper A.L."/>
            <person name="Gibson A.K."/>
            <person name="Jackson C."/>
            <person name="Lee H."/>
            <person name="Pejaver V.R."/>
            <person name="Doak T."/>
            <person name="Lynch M."/>
        </authorList>
    </citation>
    <scope>NUCLEOTIDE SEQUENCE [LARGE SCALE GENOMIC DNA]</scope>
</reference>
<feature type="transmembrane region" description="Helical" evidence="10">
    <location>
        <begin position="68"/>
        <end position="86"/>
    </location>
</feature>
<evidence type="ECO:0000256" key="3">
    <source>
        <dbReference type="ARBA" id="ARBA00022448"/>
    </source>
</evidence>
<evidence type="ECO:0000313" key="12">
    <source>
        <dbReference type="Proteomes" id="UP000036771"/>
    </source>
</evidence>
<organism evidence="11 12">
    <name type="scientific">Caedimonas varicaedens</name>
    <dbReference type="NCBI Taxonomy" id="1629334"/>
    <lineage>
        <taxon>Bacteria</taxon>
        <taxon>Pseudomonadati</taxon>
        <taxon>Pseudomonadota</taxon>
        <taxon>Alphaproteobacteria</taxon>
        <taxon>Holosporales</taxon>
        <taxon>Caedimonadaceae</taxon>
        <taxon>Caedimonas</taxon>
    </lineage>
</organism>
<dbReference type="STRING" id="1629334.Cva_01578"/>
<evidence type="ECO:0000256" key="1">
    <source>
        <dbReference type="ARBA" id="ARBA00004651"/>
    </source>
</evidence>
<keyword evidence="4 10" id="KW-0812">Transmembrane</keyword>
<keyword evidence="8 10" id="KW-0472">Membrane</keyword>
<feature type="transmembrane region" description="Helical" evidence="10">
    <location>
        <begin position="31"/>
        <end position="48"/>
    </location>
</feature>
<dbReference type="OrthoDB" id="19786at2"/>
<comment type="caution">
    <text evidence="11">The sequence shown here is derived from an EMBL/GenBank/DDBJ whole genome shotgun (WGS) entry which is preliminary data.</text>
</comment>
<gene>
    <name evidence="11" type="primary">tlcA</name>
    <name evidence="11" type="ORF">Cva_01578</name>
</gene>
<evidence type="ECO:0000256" key="10">
    <source>
        <dbReference type="RuleBase" id="RU363121"/>
    </source>
</evidence>
<name>A0A0K8MFA8_9PROT</name>
<evidence type="ECO:0000256" key="6">
    <source>
        <dbReference type="ARBA" id="ARBA00022840"/>
    </source>
</evidence>
<feature type="transmembrane region" description="Helical" evidence="10">
    <location>
        <begin position="188"/>
        <end position="208"/>
    </location>
</feature>
<dbReference type="NCBIfam" id="TIGR00769">
    <property type="entry name" value="AAA"/>
    <property type="match status" value="1"/>
</dbReference>